<gene>
    <name evidence="2" type="ORF">Poly41_38630</name>
</gene>
<dbReference type="EMBL" id="SJPV01000006">
    <property type="protein sequence ID" value="TWU36110.1"/>
    <property type="molecule type" value="Genomic_DNA"/>
</dbReference>
<protein>
    <submittedName>
        <fullName evidence="2">Tetratricopeptide repeat protein</fullName>
    </submittedName>
</protein>
<evidence type="ECO:0000313" key="3">
    <source>
        <dbReference type="Proteomes" id="UP000319143"/>
    </source>
</evidence>
<evidence type="ECO:0000256" key="1">
    <source>
        <dbReference type="SAM" id="Coils"/>
    </source>
</evidence>
<accession>A0A5C6DGY6</accession>
<comment type="caution">
    <text evidence="2">The sequence shown here is derived from an EMBL/GenBank/DDBJ whole genome shotgun (WGS) entry which is preliminary data.</text>
</comment>
<dbReference type="SUPFAM" id="SSF48452">
    <property type="entry name" value="TPR-like"/>
    <property type="match status" value="1"/>
</dbReference>
<name>A0A5C6DGY6_9BACT</name>
<evidence type="ECO:0000313" key="2">
    <source>
        <dbReference type="EMBL" id="TWU36110.1"/>
    </source>
</evidence>
<dbReference type="InterPro" id="IPR011990">
    <property type="entry name" value="TPR-like_helical_dom_sf"/>
</dbReference>
<organism evidence="2 3">
    <name type="scientific">Novipirellula artificiosorum</name>
    <dbReference type="NCBI Taxonomy" id="2528016"/>
    <lineage>
        <taxon>Bacteria</taxon>
        <taxon>Pseudomonadati</taxon>
        <taxon>Planctomycetota</taxon>
        <taxon>Planctomycetia</taxon>
        <taxon>Pirellulales</taxon>
        <taxon>Pirellulaceae</taxon>
        <taxon>Novipirellula</taxon>
    </lineage>
</organism>
<dbReference type="Gene3D" id="1.25.40.10">
    <property type="entry name" value="Tetratricopeptide repeat domain"/>
    <property type="match status" value="1"/>
</dbReference>
<dbReference type="AlphaFoldDB" id="A0A5C6DGY6"/>
<dbReference type="Proteomes" id="UP000319143">
    <property type="component" value="Unassembled WGS sequence"/>
</dbReference>
<sequence length="340" mass="37977">MVLGTVVSVWQARAAITERDEKVVALEKARAAEDAANDARDELEAFNQRLNSSTVLLSSGRAHADAQRWADAYELYTEATTMLPSYSLVWLERGRLNAKLGRWESAANDFAKAVRIGCPVEQTELSGVPQLLYYGGETSAYEKLCEQFSRSQQDDPASVATRGRLVGEISPSTAAELALRVERMLTDSDGGEKSVSKSTHAFDKRRTHYREMYRGANLYVAGWAHLKAGDNEKAMKRLEQSSNANWLGRGIESPLIAIAHHRMGRADEALRWFEQSETLLDRLLDESVGQSRGTPVIPWIDWIEFLLNHREASIIVKGHTPVTDPRIRQMNDFAEASIAD</sequence>
<keyword evidence="1" id="KW-0175">Coiled coil</keyword>
<proteinExistence type="predicted"/>
<feature type="coiled-coil region" evidence="1">
    <location>
        <begin position="22"/>
        <end position="49"/>
    </location>
</feature>
<reference evidence="2 3" key="1">
    <citation type="submission" date="2019-02" db="EMBL/GenBank/DDBJ databases">
        <title>Deep-cultivation of Planctomycetes and their phenomic and genomic characterization uncovers novel biology.</title>
        <authorList>
            <person name="Wiegand S."/>
            <person name="Jogler M."/>
            <person name="Boedeker C."/>
            <person name="Pinto D."/>
            <person name="Vollmers J."/>
            <person name="Rivas-Marin E."/>
            <person name="Kohn T."/>
            <person name="Peeters S.H."/>
            <person name="Heuer A."/>
            <person name="Rast P."/>
            <person name="Oberbeckmann S."/>
            <person name="Bunk B."/>
            <person name="Jeske O."/>
            <person name="Meyerdierks A."/>
            <person name="Storesund J.E."/>
            <person name="Kallscheuer N."/>
            <person name="Luecker S."/>
            <person name="Lage O.M."/>
            <person name="Pohl T."/>
            <person name="Merkel B.J."/>
            <person name="Hornburger P."/>
            <person name="Mueller R.-W."/>
            <person name="Bruemmer F."/>
            <person name="Labrenz M."/>
            <person name="Spormann A.M."/>
            <person name="Op Den Camp H."/>
            <person name="Overmann J."/>
            <person name="Amann R."/>
            <person name="Jetten M.S.M."/>
            <person name="Mascher T."/>
            <person name="Medema M.H."/>
            <person name="Devos D.P."/>
            <person name="Kaster A.-K."/>
            <person name="Ovreas L."/>
            <person name="Rohde M."/>
            <person name="Galperin M.Y."/>
            <person name="Jogler C."/>
        </authorList>
    </citation>
    <scope>NUCLEOTIDE SEQUENCE [LARGE SCALE GENOMIC DNA]</scope>
    <source>
        <strain evidence="2 3">Poly41</strain>
    </source>
</reference>
<keyword evidence="3" id="KW-1185">Reference proteome</keyword>